<comment type="subcellular location">
    <subcellularLocation>
        <location evidence="1">Nucleus</location>
    </subcellularLocation>
</comment>
<dbReference type="GO" id="GO:0033204">
    <property type="term" value="F:ribonuclease P RNA binding"/>
    <property type="evidence" value="ECO:0007669"/>
    <property type="project" value="InterPro"/>
</dbReference>
<dbReference type="PIRSF" id="PIRSF023803">
    <property type="entry name" value="Ribonuclease_P_prd"/>
    <property type="match status" value="1"/>
</dbReference>
<dbReference type="GO" id="GO:0006364">
    <property type="term" value="P:rRNA processing"/>
    <property type="evidence" value="ECO:0007669"/>
    <property type="project" value="UniProtKB-KW"/>
</dbReference>
<dbReference type="Pfam" id="PF01900">
    <property type="entry name" value="RNase_P_Rpp14"/>
    <property type="match status" value="1"/>
</dbReference>
<dbReference type="EMBL" id="SNRW01010852">
    <property type="protein sequence ID" value="KAA6375970.1"/>
    <property type="molecule type" value="Genomic_DNA"/>
</dbReference>
<comment type="caution">
    <text evidence="8">The sequence shown here is derived from an EMBL/GenBank/DDBJ whole genome shotgun (WGS) entry which is preliminary data.</text>
</comment>
<dbReference type="PANTHER" id="PTHR48414">
    <property type="entry name" value="POP5 HOMOLOG, RIBONUCLEASE P_MRP SUBUNIT"/>
    <property type="match status" value="1"/>
</dbReference>
<dbReference type="OrthoDB" id="24745at2759"/>
<keyword evidence="5" id="KW-0539">Nucleus</keyword>
<evidence type="ECO:0000313" key="9">
    <source>
        <dbReference type="Proteomes" id="UP000324800"/>
    </source>
</evidence>
<dbReference type="Proteomes" id="UP000324800">
    <property type="component" value="Unassembled WGS sequence"/>
</dbReference>
<comment type="function">
    <text evidence="7">Component of ribonuclease P, a protein complex that generates mature tRNA molecules by cleaving their 5'-ends.</text>
</comment>
<evidence type="ECO:0000256" key="2">
    <source>
        <dbReference type="ARBA" id="ARBA00010800"/>
    </source>
</evidence>
<evidence type="ECO:0000256" key="7">
    <source>
        <dbReference type="PIRNR" id="PIRNR023803"/>
    </source>
</evidence>
<name>A0A5J4V0T6_9EUKA</name>
<keyword evidence="4 7" id="KW-0819">tRNA processing</keyword>
<reference evidence="8 9" key="1">
    <citation type="submission" date="2019-03" db="EMBL/GenBank/DDBJ databases">
        <title>Single cell metagenomics reveals metabolic interactions within the superorganism composed of flagellate Streblomastix strix and complex community of Bacteroidetes bacteria on its surface.</title>
        <authorList>
            <person name="Treitli S.C."/>
            <person name="Kolisko M."/>
            <person name="Husnik F."/>
            <person name="Keeling P."/>
            <person name="Hampl V."/>
        </authorList>
    </citation>
    <scope>NUCLEOTIDE SEQUENCE [LARGE SCALE GENOMIC DNA]</scope>
    <source>
        <strain evidence="8">ST1C</strain>
    </source>
</reference>
<accession>A0A5J4V0T6</accession>
<dbReference type="GO" id="GO:0005634">
    <property type="term" value="C:nucleus"/>
    <property type="evidence" value="ECO:0007669"/>
    <property type="project" value="UniProtKB-SubCell"/>
</dbReference>
<dbReference type="InterPro" id="IPR038085">
    <property type="entry name" value="Rnp2-like_sf"/>
</dbReference>
<evidence type="ECO:0000256" key="5">
    <source>
        <dbReference type="ARBA" id="ARBA00023242"/>
    </source>
</evidence>
<evidence type="ECO:0000313" key="8">
    <source>
        <dbReference type="EMBL" id="KAA6375970.1"/>
    </source>
</evidence>
<dbReference type="GO" id="GO:0030677">
    <property type="term" value="C:ribonuclease P complex"/>
    <property type="evidence" value="ECO:0007669"/>
    <property type="project" value="InterPro"/>
</dbReference>
<dbReference type="InterPro" id="IPR016819">
    <property type="entry name" value="RNase_P/MRP_POP5"/>
</dbReference>
<organism evidence="8 9">
    <name type="scientific">Streblomastix strix</name>
    <dbReference type="NCBI Taxonomy" id="222440"/>
    <lineage>
        <taxon>Eukaryota</taxon>
        <taxon>Metamonada</taxon>
        <taxon>Preaxostyla</taxon>
        <taxon>Oxymonadida</taxon>
        <taxon>Streblomastigidae</taxon>
        <taxon>Streblomastix</taxon>
    </lineage>
</organism>
<dbReference type="InterPro" id="IPR002759">
    <property type="entry name" value="Pop5/Rpp14/Rnp2-like"/>
</dbReference>
<dbReference type="Gene3D" id="3.30.70.3250">
    <property type="entry name" value="Ribonuclease P, Pop5 subunit"/>
    <property type="match status" value="1"/>
</dbReference>
<dbReference type="PANTHER" id="PTHR48414:SF1">
    <property type="entry name" value="POP5 HOMOLOG, RIBONUCLEASE P_MRP SUBUNIT"/>
    <property type="match status" value="1"/>
</dbReference>
<dbReference type="GO" id="GO:0001682">
    <property type="term" value="P:tRNA 5'-leader removal"/>
    <property type="evidence" value="ECO:0007669"/>
    <property type="project" value="InterPro"/>
</dbReference>
<sequence>MVRFKRRYMLIQIDWEQRKPNVDTRAVGYKIQEEVAKHFGDFGAGLVLGTIICIKYFESSSRMIIRTDRDNRQITQYALSMMKSLFSQPCQMNVIGCFGTIRNCEQKLMQLNKLAIQSKKK</sequence>
<evidence type="ECO:0000256" key="1">
    <source>
        <dbReference type="ARBA" id="ARBA00004123"/>
    </source>
</evidence>
<evidence type="ECO:0000256" key="6">
    <source>
        <dbReference type="ARBA" id="ARBA00044198"/>
    </source>
</evidence>
<dbReference type="SUPFAM" id="SSF160350">
    <property type="entry name" value="Rnp2-like"/>
    <property type="match status" value="1"/>
</dbReference>
<proteinExistence type="inferred from homology"/>
<gene>
    <name evidence="8" type="ORF">EZS28_028504</name>
</gene>
<evidence type="ECO:0000256" key="3">
    <source>
        <dbReference type="ARBA" id="ARBA00022552"/>
    </source>
</evidence>
<keyword evidence="3" id="KW-0698">rRNA processing</keyword>
<evidence type="ECO:0000256" key="4">
    <source>
        <dbReference type="ARBA" id="ARBA00022694"/>
    </source>
</evidence>
<comment type="similarity">
    <text evidence="2 7">Belongs to the eukaryotic/archaeal RNase P protein component 2 family.</text>
</comment>
<protein>
    <recommendedName>
        <fullName evidence="6 7">Ribonuclease P/MRP protein subunit POP5</fullName>
    </recommendedName>
</protein>
<dbReference type="AlphaFoldDB" id="A0A5J4V0T6"/>